<reference evidence="3 4" key="1">
    <citation type="journal article" date="2022" name="G3 (Bethesda)">
        <title>Enemy or ally: a genomic approach to elucidate the lifestyle of Phyllosticta citrichinaensis.</title>
        <authorList>
            <person name="Buijs V.A."/>
            <person name="Groenewald J.Z."/>
            <person name="Haridas S."/>
            <person name="LaButti K.M."/>
            <person name="Lipzen A."/>
            <person name="Martin F.M."/>
            <person name="Barry K."/>
            <person name="Grigoriev I.V."/>
            <person name="Crous P.W."/>
            <person name="Seidl M.F."/>
        </authorList>
    </citation>
    <scope>NUCLEOTIDE SEQUENCE [LARGE SCALE GENOMIC DNA]</scope>
    <source>
        <strain evidence="3 4">CBS 129764</strain>
    </source>
</reference>
<sequence>MHAVRAQGVPHRTAPQRSGRVDPPRFLDVPAAQQVIRLSSHAIASDAVQLFSSPSSNGPVRRSVVQAWRCSPLLPCPPPSPPHGPLAATVVVFLNGLLLPQTSWAETIDNLQPQQTRHLPALVTYDRYGQGDSDPDPTDDPDTPYGHDARAVVDDLHQLLTRLIADDLSVPLHGMRLLFVANSIGCPIARLYAALHPGSVAGLLFLDSMMANADFVSLFPDPDSPLFDPTTLPANTSVDDLRDTIQKYRAMFHPTVPNRERLDRRNLPALLPHAHASKLPLGPGRQGPRLTVVGHDPDEFATQGLTGSLSIPVALTNAYVNPAWQAYNSDLVEIADCNHVKGPIIAPKCGHFIQQDDPAFVARELCELLDRLEDSGCCVSK</sequence>
<evidence type="ECO:0000259" key="2">
    <source>
        <dbReference type="Pfam" id="PF12697"/>
    </source>
</evidence>
<dbReference type="EMBL" id="JBBWUH010000003">
    <property type="protein sequence ID" value="KAK8173671.1"/>
    <property type="molecule type" value="Genomic_DNA"/>
</dbReference>
<dbReference type="InterPro" id="IPR000073">
    <property type="entry name" value="AB_hydrolase_1"/>
</dbReference>
<gene>
    <name evidence="3" type="ORF">IWX90DRAFT_381925</name>
</gene>
<evidence type="ECO:0000313" key="3">
    <source>
        <dbReference type="EMBL" id="KAK8173671.1"/>
    </source>
</evidence>
<name>A0ABR1XZQ5_9PEZI</name>
<proteinExistence type="predicted"/>
<dbReference type="PANTHER" id="PTHR43798:SF33">
    <property type="entry name" value="HYDROLASE, PUTATIVE (AFU_ORTHOLOGUE AFUA_2G14860)-RELATED"/>
    <property type="match status" value="1"/>
</dbReference>
<dbReference type="Proteomes" id="UP001456524">
    <property type="component" value="Unassembled WGS sequence"/>
</dbReference>
<dbReference type="GO" id="GO:0016787">
    <property type="term" value="F:hydrolase activity"/>
    <property type="evidence" value="ECO:0007669"/>
    <property type="project" value="UniProtKB-KW"/>
</dbReference>
<evidence type="ECO:0000313" key="4">
    <source>
        <dbReference type="Proteomes" id="UP001456524"/>
    </source>
</evidence>
<keyword evidence="4" id="KW-1185">Reference proteome</keyword>
<evidence type="ECO:0000256" key="1">
    <source>
        <dbReference type="SAM" id="MobiDB-lite"/>
    </source>
</evidence>
<dbReference type="Gene3D" id="3.40.50.1820">
    <property type="entry name" value="alpha/beta hydrolase"/>
    <property type="match status" value="1"/>
</dbReference>
<accession>A0ABR1XZQ5</accession>
<dbReference type="PANTHER" id="PTHR43798">
    <property type="entry name" value="MONOACYLGLYCEROL LIPASE"/>
    <property type="match status" value="1"/>
</dbReference>
<keyword evidence="3" id="KW-0378">Hydrolase</keyword>
<dbReference type="Pfam" id="PF12697">
    <property type="entry name" value="Abhydrolase_6"/>
    <property type="match status" value="1"/>
</dbReference>
<dbReference type="InterPro" id="IPR029058">
    <property type="entry name" value="AB_hydrolase_fold"/>
</dbReference>
<dbReference type="InterPro" id="IPR050266">
    <property type="entry name" value="AB_hydrolase_sf"/>
</dbReference>
<feature type="region of interest" description="Disordered" evidence="1">
    <location>
        <begin position="1"/>
        <end position="25"/>
    </location>
</feature>
<comment type="caution">
    <text evidence="3">The sequence shown here is derived from an EMBL/GenBank/DDBJ whole genome shotgun (WGS) entry which is preliminary data.</text>
</comment>
<protein>
    <submittedName>
        <fullName evidence="3">Alpha/beta hydrolase family-domain-containing protein</fullName>
    </submittedName>
</protein>
<dbReference type="SUPFAM" id="SSF53474">
    <property type="entry name" value="alpha/beta-Hydrolases"/>
    <property type="match status" value="1"/>
</dbReference>
<feature type="domain" description="AB hydrolase-1" evidence="2">
    <location>
        <begin position="91"/>
        <end position="363"/>
    </location>
</feature>
<organism evidence="3 4">
    <name type="scientific">Phyllosticta citrichinensis</name>
    <dbReference type="NCBI Taxonomy" id="1130410"/>
    <lineage>
        <taxon>Eukaryota</taxon>
        <taxon>Fungi</taxon>
        <taxon>Dikarya</taxon>
        <taxon>Ascomycota</taxon>
        <taxon>Pezizomycotina</taxon>
        <taxon>Dothideomycetes</taxon>
        <taxon>Dothideomycetes incertae sedis</taxon>
        <taxon>Botryosphaeriales</taxon>
        <taxon>Phyllostictaceae</taxon>
        <taxon>Phyllosticta</taxon>
    </lineage>
</organism>